<evidence type="ECO:0000313" key="2">
    <source>
        <dbReference type="Proteomes" id="UP000755585"/>
    </source>
</evidence>
<protein>
    <submittedName>
        <fullName evidence="1">Uncharacterized protein</fullName>
    </submittedName>
</protein>
<dbReference type="Proteomes" id="UP000755585">
    <property type="component" value="Unassembled WGS sequence"/>
</dbReference>
<organism evidence="1 2">
    <name type="scientific">Kribbella aluminosa</name>
    <dbReference type="NCBI Taxonomy" id="416017"/>
    <lineage>
        <taxon>Bacteria</taxon>
        <taxon>Bacillati</taxon>
        <taxon>Actinomycetota</taxon>
        <taxon>Actinomycetes</taxon>
        <taxon>Propionibacteriales</taxon>
        <taxon>Kribbellaceae</taxon>
        <taxon>Kribbella</taxon>
    </lineage>
</organism>
<dbReference type="EMBL" id="JAGINT010000001">
    <property type="protein sequence ID" value="MBP2351722.1"/>
    <property type="molecule type" value="Genomic_DNA"/>
</dbReference>
<accession>A0ABS4UJ87</accession>
<reference evidence="1 2" key="1">
    <citation type="submission" date="2021-03" db="EMBL/GenBank/DDBJ databases">
        <title>Sequencing the genomes of 1000 actinobacteria strains.</title>
        <authorList>
            <person name="Klenk H.-P."/>
        </authorList>
    </citation>
    <scope>NUCLEOTIDE SEQUENCE [LARGE SCALE GENOMIC DNA]</scope>
    <source>
        <strain evidence="1 2">DSM 18824</strain>
    </source>
</reference>
<keyword evidence="2" id="KW-1185">Reference proteome</keyword>
<gene>
    <name evidence="1" type="ORF">JOF29_002805</name>
</gene>
<evidence type="ECO:0000313" key="1">
    <source>
        <dbReference type="EMBL" id="MBP2351722.1"/>
    </source>
</evidence>
<name>A0ABS4UJ87_9ACTN</name>
<sequence length="35" mass="3822">MSFGVGTKLRYAVKAAKAGSKLWRGKIKRNAEAAR</sequence>
<proteinExistence type="predicted"/>
<comment type="caution">
    <text evidence="1">The sequence shown here is derived from an EMBL/GenBank/DDBJ whole genome shotgun (WGS) entry which is preliminary data.</text>
</comment>